<reference evidence="3 4" key="1">
    <citation type="submission" date="2024-09" db="EMBL/GenBank/DDBJ databases">
        <title>The Natural Products Discovery Center: Release of the First 8490 Sequenced Strains for Exploring Actinobacteria Biosynthetic Diversity.</title>
        <authorList>
            <person name="Kalkreuter E."/>
            <person name="Kautsar S.A."/>
            <person name="Yang D."/>
            <person name="Bader C.D."/>
            <person name="Teijaro C.N."/>
            <person name="Fluegel L."/>
            <person name="Davis C.M."/>
            <person name="Simpson J.R."/>
            <person name="Lauterbach L."/>
            <person name="Steele A.D."/>
            <person name="Gui C."/>
            <person name="Meng S."/>
            <person name="Li G."/>
            <person name="Viehrig K."/>
            <person name="Ye F."/>
            <person name="Su P."/>
            <person name="Kiefer A.F."/>
            <person name="Nichols A."/>
            <person name="Cepeda A.J."/>
            <person name="Yan W."/>
            <person name="Fan B."/>
            <person name="Jiang Y."/>
            <person name="Adhikari A."/>
            <person name="Zheng C.-J."/>
            <person name="Schuster L."/>
            <person name="Cowan T.M."/>
            <person name="Smanski M.J."/>
            <person name="Chevrette M.G."/>
            <person name="De Carvalho L.P.S."/>
            <person name="Shen B."/>
        </authorList>
    </citation>
    <scope>NUCLEOTIDE SEQUENCE [LARGE SCALE GENOMIC DNA]</scope>
    <source>
        <strain evidence="3 4">NPDC058348</strain>
    </source>
</reference>
<proteinExistence type="predicted"/>
<organism evidence="3 4">
    <name type="scientific">Streptomyces albidochromogenes</name>
    <dbReference type="NCBI Taxonomy" id="329524"/>
    <lineage>
        <taxon>Bacteria</taxon>
        <taxon>Bacillati</taxon>
        <taxon>Actinomycetota</taxon>
        <taxon>Actinomycetes</taxon>
        <taxon>Kitasatosporales</taxon>
        <taxon>Streptomycetaceae</taxon>
        <taxon>Streptomyces</taxon>
    </lineage>
</organism>
<gene>
    <name evidence="3" type="ORF">ACFWJN_00440</name>
</gene>
<name>A0ABW6FFB3_9ACTN</name>
<feature type="region of interest" description="Disordered" evidence="1">
    <location>
        <begin position="1"/>
        <end position="20"/>
    </location>
</feature>
<feature type="transmembrane region" description="Helical" evidence="2">
    <location>
        <begin position="78"/>
        <end position="102"/>
    </location>
</feature>
<evidence type="ECO:0000256" key="2">
    <source>
        <dbReference type="SAM" id="Phobius"/>
    </source>
</evidence>
<comment type="caution">
    <text evidence="3">The sequence shown here is derived from an EMBL/GenBank/DDBJ whole genome shotgun (WGS) entry which is preliminary data.</text>
</comment>
<keyword evidence="2" id="KW-0472">Membrane</keyword>
<evidence type="ECO:0000313" key="3">
    <source>
        <dbReference type="EMBL" id="MFD5097451.1"/>
    </source>
</evidence>
<dbReference type="RefSeq" id="WP_386706782.1">
    <property type="nucleotide sequence ID" value="NZ_JBHXIJ010000001.1"/>
</dbReference>
<evidence type="ECO:0000256" key="1">
    <source>
        <dbReference type="SAM" id="MobiDB-lite"/>
    </source>
</evidence>
<dbReference type="Proteomes" id="UP001598448">
    <property type="component" value="Unassembled WGS sequence"/>
</dbReference>
<feature type="transmembrane region" description="Helical" evidence="2">
    <location>
        <begin position="27"/>
        <end position="58"/>
    </location>
</feature>
<protein>
    <submittedName>
        <fullName evidence="3">DUF4190 domain-containing protein</fullName>
    </submittedName>
</protein>
<sequence>MSFSNHPQTPGDHAQTPDPSVKRGNGLAIAALVLGVAAILLFWTVFGGIVLGLLAVIFGIIGARKARGGRAAHGRMSIIGAVLGALGLIASVVIIAIGASILNSEEFKNFDDCVKHAKTQSEREACEKDFNEDVNN</sequence>
<evidence type="ECO:0000313" key="4">
    <source>
        <dbReference type="Proteomes" id="UP001598448"/>
    </source>
</evidence>
<keyword evidence="2" id="KW-0812">Transmembrane</keyword>
<keyword evidence="4" id="KW-1185">Reference proteome</keyword>
<dbReference type="EMBL" id="JBHXIJ010000001">
    <property type="protein sequence ID" value="MFD5097451.1"/>
    <property type="molecule type" value="Genomic_DNA"/>
</dbReference>
<keyword evidence="2" id="KW-1133">Transmembrane helix</keyword>
<accession>A0ABW6FFB3</accession>